<dbReference type="Proteomes" id="UP000002941">
    <property type="component" value="Unassembled WGS sequence"/>
</dbReference>
<evidence type="ECO:0000313" key="3">
    <source>
        <dbReference type="Proteomes" id="UP000002941"/>
    </source>
</evidence>
<evidence type="ECO:0000313" key="2">
    <source>
        <dbReference type="EMBL" id="EJF44351.1"/>
    </source>
</evidence>
<sequence length="105" mass="11226">MYRGPTAPPLALEALIRGEVVLCAQATAPSADTTPAHGLLFPQPGGLRHIRYGDRVTSWSSPSSTSSDAPDQENNETPCEPRRARRFAGTVSAHPRPPTGFSEVM</sequence>
<dbReference type="AlphaFoldDB" id="J0X6S1"/>
<gene>
    <name evidence="2" type="ORF">HMPREF1318_0257</name>
</gene>
<protein>
    <submittedName>
        <fullName evidence="2">Uncharacterized protein</fullName>
    </submittedName>
</protein>
<keyword evidence="3" id="KW-1185">Reference proteome</keyword>
<name>J0X6S1_9ACTO</name>
<evidence type="ECO:0000256" key="1">
    <source>
        <dbReference type="SAM" id="MobiDB-lite"/>
    </source>
</evidence>
<comment type="caution">
    <text evidence="2">The sequence shown here is derived from an EMBL/GenBank/DDBJ whole genome shotgun (WGS) entry which is preliminary data.</text>
</comment>
<organism evidence="2 3">
    <name type="scientific">Actinomyces massiliensis F0489</name>
    <dbReference type="NCBI Taxonomy" id="1125718"/>
    <lineage>
        <taxon>Bacteria</taxon>
        <taxon>Bacillati</taxon>
        <taxon>Actinomycetota</taxon>
        <taxon>Actinomycetes</taxon>
        <taxon>Actinomycetales</taxon>
        <taxon>Actinomycetaceae</taxon>
        <taxon>Actinomyces</taxon>
    </lineage>
</organism>
<proteinExistence type="predicted"/>
<feature type="compositionally biased region" description="Low complexity" evidence="1">
    <location>
        <begin position="57"/>
        <end position="67"/>
    </location>
</feature>
<reference evidence="2 3" key="1">
    <citation type="submission" date="2012-05" db="EMBL/GenBank/DDBJ databases">
        <authorList>
            <person name="Harkins D.M."/>
            <person name="Madupu R."/>
            <person name="Durkin A.S."/>
            <person name="Torralba M."/>
            <person name="Methe B."/>
            <person name="Sutton G.G."/>
            <person name="Nelson K.E."/>
        </authorList>
    </citation>
    <scope>NUCLEOTIDE SEQUENCE [LARGE SCALE GENOMIC DNA]</scope>
    <source>
        <strain evidence="2 3">F0489</strain>
    </source>
</reference>
<feature type="region of interest" description="Disordered" evidence="1">
    <location>
        <begin position="54"/>
        <end position="105"/>
    </location>
</feature>
<accession>J0X6S1</accession>
<dbReference type="EMBL" id="AKFT01000113">
    <property type="protein sequence ID" value="EJF44351.1"/>
    <property type="molecule type" value="Genomic_DNA"/>
</dbReference>